<keyword evidence="2" id="KW-0472">Membrane</keyword>
<dbReference type="Proteomes" id="UP001157418">
    <property type="component" value="Unassembled WGS sequence"/>
</dbReference>
<name>A0AAU9MCX4_9ASTR</name>
<dbReference type="Pfam" id="PF06697">
    <property type="entry name" value="DUF1191"/>
    <property type="match status" value="1"/>
</dbReference>
<dbReference type="AlphaFoldDB" id="A0AAU9MCX4"/>
<keyword evidence="2" id="KW-0812">Transmembrane</keyword>
<evidence type="ECO:0000256" key="3">
    <source>
        <dbReference type="SAM" id="SignalP"/>
    </source>
</evidence>
<feature type="signal peptide" evidence="3">
    <location>
        <begin position="1"/>
        <end position="24"/>
    </location>
</feature>
<feature type="region of interest" description="Disordered" evidence="1">
    <location>
        <begin position="214"/>
        <end position="239"/>
    </location>
</feature>
<keyword evidence="2" id="KW-1133">Transmembrane helix</keyword>
<evidence type="ECO:0000256" key="1">
    <source>
        <dbReference type="SAM" id="MobiDB-lite"/>
    </source>
</evidence>
<reference evidence="4 5" key="1">
    <citation type="submission" date="2022-01" db="EMBL/GenBank/DDBJ databases">
        <authorList>
            <person name="Xiong W."/>
            <person name="Schranz E."/>
        </authorList>
    </citation>
    <scope>NUCLEOTIDE SEQUENCE [LARGE SCALE GENOMIC DNA]</scope>
</reference>
<accession>A0AAU9MCX4</accession>
<evidence type="ECO:0000256" key="2">
    <source>
        <dbReference type="SAM" id="Phobius"/>
    </source>
</evidence>
<dbReference type="PANTHER" id="PTHR33512">
    <property type="entry name" value="PROTEIN, PUTATIVE (DUF1191)-RELATED"/>
    <property type="match status" value="1"/>
</dbReference>
<feature type="transmembrane region" description="Helical" evidence="2">
    <location>
        <begin position="248"/>
        <end position="271"/>
    </location>
</feature>
<dbReference type="EMBL" id="CAKMRJ010000113">
    <property type="protein sequence ID" value="CAH1418663.1"/>
    <property type="molecule type" value="Genomic_DNA"/>
</dbReference>
<evidence type="ECO:0000313" key="4">
    <source>
        <dbReference type="EMBL" id="CAH1418663.1"/>
    </source>
</evidence>
<comment type="caution">
    <text evidence="4">The sequence shown here is derived from an EMBL/GenBank/DDBJ whole genome shotgun (WGS) entry which is preliminary data.</text>
</comment>
<dbReference type="PANTHER" id="PTHR33512:SF14">
    <property type="entry name" value="EXPRESSED PROTEIN"/>
    <property type="match status" value="1"/>
</dbReference>
<organism evidence="4 5">
    <name type="scientific">Lactuca virosa</name>
    <dbReference type="NCBI Taxonomy" id="75947"/>
    <lineage>
        <taxon>Eukaryota</taxon>
        <taxon>Viridiplantae</taxon>
        <taxon>Streptophyta</taxon>
        <taxon>Embryophyta</taxon>
        <taxon>Tracheophyta</taxon>
        <taxon>Spermatophyta</taxon>
        <taxon>Magnoliopsida</taxon>
        <taxon>eudicotyledons</taxon>
        <taxon>Gunneridae</taxon>
        <taxon>Pentapetalae</taxon>
        <taxon>asterids</taxon>
        <taxon>campanulids</taxon>
        <taxon>Asterales</taxon>
        <taxon>Asteraceae</taxon>
        <taxon>Cichorioideae</taxon>
        <taxon>Cichorieae</taxon>
        <taxon>Lactucinae</taxon>
        <taxon>Lactuca</taxon>
    </lineage>
</organism>
<sequence>MGLQFRSLTILVLLICFLCWPRVGSPLSNSETKPARTLDTTLQEYAYRAFFHPRTGIPFDGLVPPYLTGIEISAMRLRSGSLFHRGVETFKEFRIPIGVREQPYVERLVLVYQNLGNWSTTYYPLPGYTYLAPILGLLAYNGSDLSATNLPELEFWASDDAITIKFGQIRSKPEGSGSHPKCVWFDLHGQVNFTDLVSDNQCLTYEQGHFSIVVESPPPSPPATPEVSASPDETASSSKLDNMPRVCAIVGIAGGGIILVVLFALLILWAWRYKKRKRIQELERAANSGEALRMTRVGSMRVPYAMATRTMPDLEIDFTA</sequence>
<evidence type="ECO:0000313" key="5">
    <source>
        <dbReference type="Proteomes" id="UP001157418"/>
    </source>
</evidence>
<dbReference type="InterPro" id="IPR010605">
    <property type="entry name" value="DUF1191"/>
</dbReference>
<keyword evidence="3" id="KW-0732">Signal</keyword>
<dbReference type="GO" id="GO:0016020">
    <property type="term" value="C:membrane"/>
    <property type="evidence" value="ECO:0007669"/>
    <property type="project" value="TreeGrafter"/>
</dbReference>
<feature type="chain" id="PRO_5044009578" evidence="3">
    <location>
        <begin position="25"/>
        <end position="320"/>
    </location>
</feature>
<proteinExistence type="predicted"/>
<protein>
    <submittedName>
        <fullName evidence="4">Uncharacterized protein</fullName>
    </submittedName>
</protein>
<keyword evidence="5" id="KW-1185">Reference proteome</keyword>
<gene>
    <name evidence="4" type="ORF">LVIROSA_LOCUS6244</name>
</gene>